<dbReference type="PANTHER" id="PTHR43137">
    <property type="entry name" value="DIHYDROOROTASE"/>
    <property type="match status" value="1"/>
</dbReference>
<dbReference type="PANTHER" id="PTHR43137:SF1">
    <property type="entry name" value="DIHYDROOROTASE"/>
    <property type="match status" value="1"/>
</dbReference>
<evidence type="ECO:0000256" key="2">
    <source>
        <dbReference type="ARBA" id="ARBA00022801"/>
    </source>
</evidence>
<dbReference type="GO" id="GO:0006207">
    <property type="term" value="P:'de novo' pyrimidine nucleobase biosynthetic process"/>
    <property type="evidence" value="ECO:0007669"/>
    <property type="project" value="TreeGrafter"/>
</dbReference>
<dbReference type="GO" id="GO:0005737">
    <property type="term" value="C:cytoplasm"/>
    <property type="evidence" value="ECO:0007669"/>
    <property type="project" value="TreeGrafter"/>
</dbReference>
<evidence type="ECO:0000256" key="3">
    <source>
        <dbReference type="ARBA" id="ARBA00022833"/>
    </source>
</evidence>
<keyword evidence="3" id="KW-0862">Zinc</keyword>
<proteinExistence type="predicted"/>
<evidence type="ECO:0000256" key="4">
    <source>
        <dbReference type="ARBA" id="ARBA00022975"/>
    </source>
</evidence>
<dbReference type="InterPro" id="IPR004721">
    <property type="entry name" value="DHOdimr"/>
</dbReference>
<keyword evidence="2" id="KW-0378">Hydrolase</keyword>
<evidence type="ECO:0000256" key="1">
    <source>
        <dbReference type="ARBA" id="ARBA00022723"/>
    </source>
</evidence>
<dbReference type="GO" id="GO:0046872">
    <property type="term" value="F:metal ion binding"/>
    <property type="evidence" value="ECO:0007669"/>
    <property type="project" value="UniProtKB-KW"/>
</dbReference>
<comment type="caution">
    <text evidence="6">The sequence shown here is derived from an EMBL/GenBank/DDBJ whole genome shotgun (WGS) entry which is preliminary data.</text>
</comment>
<dbReference type="PROSITE" id="PS00483">
    <property type="entry name" value="DIHYDROOROTASE_2"/>
    <property type="match status" value="1"/>
</dbReference>
<feature type="region of interest" description="Disordered" evidence="5">
    <location>
        <begin position="68"/>
        <end position="92"/>
    </location>
</feature>
<evidence type="ECO:0000313" key="7">
    <source>
        <dbReference type="Proteomes" id="UP001497744"/>
    </source>
</evidence>
<dbReference type="SUPFAM" id="SSF51556">
    <property type="entry name" value="Metallo-dependent hydrolases"/>
    <property type="match status" value="1"/>
</dbReference>
<protein>
    <submittedName>
        <fullName evidence="6">Dihydroorotase</fullName>
    </submittedName>
</protein>
<dbReference type="InterPro" id="IPR002195">
    <property type="entry name" value="Dihydroorotase_CS"/>
</dbReference>
<dbReference type="EMBL" id="BPLF01000001">
    <property type="protein sequence ID" value="GIX61221.1"/>
    <property type="molecule type" value="Genomic_DNA"/>
</dbReference>
<dbReference type="InterPro" id="IPR032466">
    <property type="entry name" value="Metal_Hydrolase"/>
</dbReference>
<dbReference type="GO" id="GO:0006221">
    <property type="term" value="P:pyrimidine nucleotide biosynthetic process"/>
    <property type="evidence" value="ECO:0007669"/>
    <property type="project" value="UniProtKB-KW"/>
</dbReference>
<name>A0AAV4LN13_BABCB</name>
<sequence length="1289" mass="141810">MPNTSPPVTSCAQAGSYRQELLAVEPRVDFLMTLYLSHAVSADDLRANARANHVQGVIHFLARPDCPRSNATPWAPPPTHSTDSRCAAPRSPHASQSLEEFYPLFAEMERLGLSLHIHGEQPGSSPLAAEAEFVPHVENVARAFPRLKVVAEHVSTRASLDAVSRVPNLAASVTPHHLFLTTEDVLHCSEGVTLQNITERIRDPHLYCKPLAKSAADRDALLEALKSRSPKIFLGSDSAPHPRSSKASGNPPAGVFSQPFLMQASLRHDEVLVPLRAAAALEHVDVLVEGEDGRVVREVLRVVERGRQVRREHGAHVPLRQPLHDLLDGEQLLQRLRDGLGEHRPHQRQVLAERVAVHDALLEPDDLAGQDVREVAARLAGAQPLVPQRVELPAGVALDDFENLVDVLLPELGAAAALPDRHLLVERVVVQHERRQHLEAAAGDAALVGRRVLEENDPLVLQDPPRVLRDEDVGALHDELVDALALFVKEPVHVEGRDGRRPATARVEQVDGAPAQVELVPELVPPLDLGPVGQTDVDGVLGDLEAPRREQVRVVQHAAGVSPLEPERGQPAQLVDVEPLRVVQHAAAVKHRQRLGLGAQQRVAPEVAVRPTREEPRDVLLLHAVFLQQLVDVGLDARRRHPVHVVRDAPHLRLLARGEGPPELEPADLGVVGRPVHQPPRPRVLVRPQEVNLLLLEPVHHLVVGHHHVNQPVDVAHEAAPRVHLGQLLVARLVQQNHALAAALGDVLVLQTLRVGQVVGLVEDLQLVPRKGLLREGLHHPDPAPRYLAEPDVEAPEVGPQNHHDAVGRLRVVVFGQEARVQPEGQTHLLRHEEVRPQRGRVKGKEQRQYLRVLLVVQGLDQLLQGPRVRVLVGALRVELRVVQPAEVLVQPLQNALVRAHRVEDLVRQVRRNHELRADVVELRRGDLLLRRQPLDEGDVRPDAPAEVLDEDRGAEGVGHLGHLQEPLVEDGDVGRVRQHAAQLHRHEDRVHPVLQRQVGVGHLRGGQRRDEGRDDADVVRERVDVLGLGVAAVVGDAVAHPRVEVVLDVLAAEGHVDAEGVELPRLARDGYPHPAVGLYELLVELVEDVLRDGVAFVLVEVAVQQLAQPQLPRLRVRAGEVGELQKVDAQALKEVVRVVEDGVGRTEALHSPDGLRHVPEVEVALLDAALNRVALGNFLVQQRGARDDKHPSVVHLLDEREVVRARVFVQNLRRQHRDHVVRDHLRVRGAEVVLVEAELVVVLVHCLVDGVVAEGLELLDYLVHLAELLRVAVAERDIVTVVALRHAG</sequence>
<dbReference type="Proteomes" id="UP001497744">
    <property type="component" value="Unassembled WGS sequence"/>
</dbReference>
<keyword evidence="7" id="KW-1185">Reference proteome</keyword>
<accession>A0AAV4LN13</accession>
<dbReference type="Gene3D" id="3.20.20.140">
    <property type="entry name" value="Metal-dependent hydrolases"/>
    <property type="match status" value="1"/>
</dbReference>
<keyword evidence="1" id="KW-0479">Metal-binding</keyword>
<evidence type="ECO:0000313" key="6">
    <source>
        <dbReference type="EMBL" id="GIX61221.1"/>
    </source>
</evidence>
<reference evidence="6 7" key="1">
    <citation type="submission" date="2021-06" db="EMBL/GenBank/DDBJ databases">
        <title>Genome sequence of Babesia caballi.</title>
        <authorList>
            <person name="Yamagishi J."/>
            <person name="Kidaka T."/>
            <person name="Ochi A."/>
        </authorList>
    </citation>
    <scope>NUCLEOTIDE SEQUENCE [LARGE SCALE GENOMIC DNA]</scope>
    <source>
        <strain evidence="6">USDA-D6B2</strain>
    </source>
</reference>
<feature type="region of interest" description="Disordered" evidence="5">
    <location>
        <begin position="233"/>
        <end position="252"/>
    </location>
</feature>
<organism evidence="6 7">
    <name type="scientific">Babesia caballi</name>
    <dbReference type="NCBI Taxonomy" id="5871"/>
    <lineage>
        <taxon>Eukaryota</taxon>
        <taxon>Sar</taxon>
        <taxon>Alveolata</taxon>
        <taxon>Apicomplexa</taxon>
        <taxon>Aconoidasida</taxon>
        <taxon>Piroplasmida</taxon>
        <taxon>Babesiidae</taxon>
        <taxon>Babesia</taxon>
    </lineage>
</organism>
<dbReference type="GO" id="GO:0004151">
    <property type="term" value="F:dihydroorotase activity"/>
    <property type="evidence" value="ECO:0007669"/>
    <property type="project" value="InterPro"/>
</dbReference>
<evidence type="ECO:0000256" key="5">
    <source>
        <dbReference type="SAM" id="MobiDB-lite"/>
    </source>
</evidence>
<gene>
    <name evidence="6" type="ORF">BcabD6B2_06560</name>
</gene>
<keyword evidence="4" id="KW-0665">Pyrimidine biosynthesis</keyword>
<dbReference type="GeneID" id="94192704"/>
<dbReference type="RefSeq" id="XP_067713292.1">
    <property type="nucleotide sequence ID" value="XM_067857191.1"/>
</dbReference>